<keyword evidence="3" id="KW-0539">Nucleus</keyword>
<evidence type="ECO:0000256" key="4">
    <source>
        <dbReference type="SAM" id="MobiDB-lite"/>
    </source>
</evidence>
<dbReference type="PROSITE" id="PS51634">
    <property type="entry name" value="CRC"/>
    <property type="match status" value="1"/>
</dbReference>
<feature type="compositionally biased region" description="Gly residues" evidence="4">
    <location>
        <begin position="317"/>
        <end position="338"/>
    </location>
</feature>
<reference evidence="6" key="1">
    <citation type="submission" date="2021-02" db="EMBL/GenBank/DDBJ databases">
        <title>First Annotated Genome of the Yellow-green Alga Tribonema minus.</title>
        <authorList>
            <person name="Mahan K.M."/>
        </authorList>
    </citation>
    <scope>NUCLEOTIDE SEQUENCE</scope>
    <source>
        <strain evidence="6">UTEX B ZZ1240</strain>
    </source>
</reference>
<feature type="compositionally biased region" description="Low complexity" evidence="4">
    <location>
        <begin position="110"/>
        <end position="133"/>
    </location>
</feature>
<dbReference type="EMBL" id="JAFCMP010000002">
    <property type="protein sequence ID" value="KAG5192839.1"/>
    <property type="molecule type" value="Genomic_DNA"/>
</dbReference>
<dbReference type="InterPro" id="IPR033467">
    <property type="entry name" value="Tesmin/TSO1-like_CXC"/>
</dbReference>
<feature type="region of interest" description="Disordered" evidence="4">
    <location>
        <begin position="269"/>
        <end position="339"/>
    </location>
</feature>
<proteinExistence type="inferred from homology"/>
<protein>
    <recommendedName>
        <fullName evidence="5">CRC domain-containing protein</fullName>
    </recommendedName>
</protein>
<dbReference type="GO" id="GO:0005634">
    <property type="term" value="C:nucleus"/>
    <property type="evidence" value="ECO:0007669"/>
    <property type="project" value="UniProtKB-SubCell"/>
</dbReference>
<keyword evidence="7" id="KW-1185">Reference proteome</keyword>
<accession>A0A835ZIN5</accession>
<feature type="compositionally biased region" description="Basic residues" evidence="4">
    <location>
        <begin position="149"/>
        <end position="158"/>
    </location>
</feature>
<evidence type="ECO:0000313" key="7">
    <source>
        <dbReference type="Proteomes" id="UP000664859"/>
    </source>
</evidence>
<dbReference type="SMART" id="SM01114">
    <property type="entry name" value="CXC"/>
    <property type="match status" value="1"/>
</dbReference>
<evidence type="ECO:0000256" key="2">
    <source>
        <dbReference type="ARBA" id="ARBA00007267"/>
    </source>
</evidence>
<comment type="similarity">
    <text evidence="2">Belongs to the lin-54 family.</text>
</comment>
<dbReference type="OrthoDB" id="6283463at2759"/>
<evidence type="ECO:0000256" key="1">
    <source>
        <dbReference type="ARBA" id="ARBA00004123"/>
    </source>
</evidence>
<evidence type="ECO:0000259" key="5">
    <source>
        <dbReference type="PROSITE" id="PS51634"/>
    </source>
</evidence>
<dbReference type="InterPro" id="IPR005172">
    <property type="entry name" value="CRC"/>
</dbReference>
<sequence>MCDEDNCRCTNCRNTVRFDRERLAAVEAAQEKNKDACRPKTAQSVVELLQLTLYVRHASCAHAVKQQNKGCQCKKSNCLKRYCECFQANIKCSDQCRCTDCRNGSDADDGASSSSGGGSSQATADASLPSRYAAPPPPPSPLQREHASNARKRGRPRRPAASADVQERNDAWPLPPQRAHGVLPGFNEFQPDAQAVRAMGNGFGAQYAAPVSAGQQRTAGGFITDDMLKGLCDTLLAAAAQAGSPATPYGSGGGGAMHIAQSATATIRQPSWGLPTPGEAEPRDPTRPISPDTAQLLCSENEAEEEDKCGRWEWARSGGGGSSGSGSGRGGSGGGGGRVVVQKCSVELYSFPDRTMTARP</sequence>
<organism evidence="6 7">
    <name type="scientific">Tribonema minus</name>
    <dbReference type="NCBI Taxonomy" id="303371"/>
    <lineage>
        <taxon>Eukaryota</taxon>
        <taxon>Sar</taxon>
        <taxon>Stramenopiles</taxon>
        <taxon>Ochrophyta</taxon>
        <taxon>PX clade</taxon>
        <taxon>Xanthophyceae</taxon>
        <taxon>Tribonematales</taxon>
        <taxon>Tribonemataceae</taxon>
        <taxon>Tribonema</taxon>
    </lineage>
</organism>
<dbReference type="GO" id="GO:0006355">
    <property type="term" value="P:regulation of DNA-templated transcription"/>
    <property type="evidence" value="ECO:0007669"/>
    <property type="project" value="TreeGrafter"/>
</dbReference>
<gene>
    <name evidence="6" type="ORF">JKP88DRAFT_261774</name>
</gene>
<dbReference type="Pfam" id="PF03638">
    <property type="entry name" value="TCR"/>
    <property type="match status" value="1"/>
</dbReference>
<feature type="region of interest" description="Disordered" evidence="4">
    <location>
        <begin position="109"/>
        <end position="179"/>
    </location>
</feature>
<feature type="domain" description="CRC" evidence="5">
    <location>
        <begin position="1"/>
        <end position="106"/>
    </location>
</feature>
<evidence type="ECO:0000256" key="3">
    <source>
        <dbReference type="ARBA" id="ARBA00023242"/>
    </source>
</evidence>
<dbReference type="Proteomes" id="UP000664859">
    <property type="component" value="Unassembled WGS sequence"/>
</dbReference>
<comment type="subcellular location">
    <subcellularLocation>
        <location evidence="1">Nucleus</location>
    </subcellularLocation>
</comment>
<comment type="caution">
    <text evidence="6">The sequence shown here is derived from an EMBL/GenBank/DDBJ whole genome shotgun (WGS) entry which is preliminary data.</text>
</comment>
<dbReference type="AlphaFoldDB" id="A0A835ZIN5"/>
<dbReference type="InterPro" id="IPR028307">
    <property type="entry name" value="Lin-54_fam"/>
</dbReference>
<evidence type="ECO:0000313" key="6">
    <source>
        <dbReference type="EMBL" id="KAG5192839.1"/>
    </source>
</evidence>
<dbReference type="PANTHER" id="PTHR12446:SF34">
    <property type="entry name" value="PROTEIN LIN-54 HOMOLOG"/>
    <property type="match status" value="1"/>
</dbReference>
<name>A0A835ZIN5_9STRA</name>
<dbReference type="PANTHER" id="PTHR12446">
    <property type="entry name" value="TESMIN/TSO1-RELATED"/>
    <property type="match status" value="1"/>
</dbReference>